<protein>
    <submittedName>
        <fullName evidence="3">Rhodanese-like domain protein</fullName>
    </submittedName>
</protein>
<dbReference type="InterPro" id="IPR036873">
    <property type="entry name" value="Rhodanese-like_dom_sf"/>
</dbReference>
<dbReference type="PANTHER" id="PTHR44086">
    <property type="entry name" value="THIOSULFATE SULFURTRANSFERASE RDL2, MITOCHONDRIAL-RELATED"/>
    <property type="match status" value="1"/>
</dbReference>
<dbReference type="InterPro" id="IPR001763">
    <property type="entry name" value="Rhodanese-like_dom"/>
</dbReference>
<dbReference type="CDD" id="cd00158">
    <property type="entry name" value="RHOD"/>
    <property type="match status" value="1"/>
</dbReference>
<dbReference type="EMBL" id="OX458332">
    <property type="protein sequence ID" value="CAI8822359.1"/>
    <property type="molecule type" value="Genomic_DNA"/>
</dbReference>
<dbReference type="SUPFAM" id="SSF52821">
    <property type="entry name" value="Rhodanese/Cell cycle control phosphatase"/>
    <property type="match status" value="1"/>
</dbReference>
<evidence type="ECO:0000313" key="3">
    <source>
        <dbReference type="EMBL" id="CAI8822359.1"/>
    </source>
</evidence>
<feature type="domain" description="Rhodanese" evidence="2">
    <location>
        <begin position="36"/>
        <end position="137"/>
    </location>
</feature>
<dbReference type="PROSITE" id="PS50206">
    <property type="entry name" value="RHODANESE_3"/>
    <property type="match status" value="1"/>
</dbReference>
<dbReference type="GeneID" id="88224795"/>
<sequence>MSKWLRAAILALTLPAAPVLGGELIGITPDELETLKVQGVPVVDVRTPEEWRKTGLIEGSKPLTFFDSKGAYDAADWLRRFKAIAPDVARPVVLVCRSGNRTAMVGKMLTQELGYERVYHLEKGLQVWSAEGHKLSPCGNC</sequence>
<dbReference type="Proteomes" id="UP001158598">
    <property type="component" value="Chromosome"/>
</dbReference>
<dbReference type="AlphaFoldDB" id="A0AA35V4I4"/>
<dbReference type="GO" id="GO:0004792">
    <property type="term" value="F:thiosulfate-cyanide sulfurtransferase activity"/>
    <property type="evidence" value="ECO:0007669"/>
    <property type="project" value="TreeGrafter"/>
</dbReference>
<evidence type="ECO:0000256" key="1">
    <source>
        <dbReference type="SAM" id="SignalP"/>
    </source>
</evidence>
<evidence type="ECO:0000313" key="4">
    <source>
        <dbReference type="Proteomes" id="UP001158598"/>
    </source>
</evidence>
<gene>
    <name evidence="3" type="ORF">MCNOR_1972</name>
</gene>
<feature type="chain" id="PRO_5041325900" evidence="1">
    <location>
        <begin position="22"/>
        <end position="141"/>
    </location>
</feature>
<dbReference type="Pfam" id="PF00581">
    <property type="entry name" value="Rhodanese"/>
    <property type="match status" value="1"/>
</dbReference>
<accession>A0AA35V4I4</accession>
<dbReference type="PANTHER" id="PTHR44086:SF10">
    <property type="entry name" value="THIOSULFATE SULFURTRANSFERASE_RHODANESE-LIKE DOMAIN-CONTAINING PROTEIN 3"/>
    <property type="match status" value="1"/>
</dbReference>
<dbReference type="OMA" id="CAHANRT"/>
<evidence type="ECO:0000259" key="2">
    <source>
        <dbReference type="PROSITE" id="PS50206"/>
    </source>
</evidence>
<dbReference type="SMART" id="SM00450">
    <property type="entry name" value="RHOD"/>
    <property type="match status" value="1"/>
</dbReference>
<dbReference type="Gene3D" id="3.40.250.10">
    <property type="entry name" value="Rhodanese-like domain"/>
    <property type="match status" value="1"/>
</dbReference>
<reference evidence="3" key="1">
    <citation type="submission" date="2023-03" db="EMBL/GenBank/DDBJ databases">
        <authorList>
            <person name="Pearce D."/>
        </authorList>
    </citation>
    <scope>NUCLEOTIDE SEQUENCE</scope>
    <source>
        <strain evidence="3">Mc</strain>
    </source>
</reference>
<feature type="signal peptide" evidence="1">
    <location>
        <begin position="1"/>
        <end position="21"/>
    </location>
</feature>
<name>A0AA35V4I4_METCP</name>
<keyword evidence="1" id="KW-0732">Signal</keyword>
<proteinExistence type="predicted"/>
<dbReference type="RefSeq" id="WP_010961826.1">
    <property type="nucleotide sequence ID" value="NZ_CP079096.1"/>
</dbReference>
<organism evidence="3 4">
    <name type="scientific">Methylococcus capsulatus</name>
    <dbReference type="NCBI Taxonomy" id="414"/>
    <lineage>
        <taxon>Bacteria</taxon>
        <taxon>Pseudomonadati</taxon>
        <taxon>Pseudomonadota</taxon>
        <taxon>Gammaproteobacteria</taxon>
        <taxon>Methylococcales</taxon>
        <taxon>Methylococcaceae</taxon>
        <taxon>Methylococcus</taxon>
    </lineage>
</organism>